<dbReference type="GO" id="GO:0005664">
    <property type="term" value="C:nuclear origin of replication recognition complex"/>
    <property type="evidence" value="ECO:0007669"/>
    <property type="project" value="InterPro"/>
</dbReference>
<reference evidence="3 4" key="1">
    <citation type="journal article" date="2024" name="bioRxiv">
        <title>Comparative genomics of Cryptococcus and Kwoniella reveals pathogenesis evolution and contrasting karyotype dynamics via intercentromeric recombination or chromosome fusion.</title>
        <authorList>
            <person name="Coelho M.A."/>
            <person name="David-Palma M."/>
            <person name="Shea T."/>
            <person name="Bowers K."/>
            <person name="McGinley-Smith S."/>
            <person name="Mohammad A.W."/>
            <person name="Gnirke A."/>
            <person name="Yurkov A.M."/>
            <person name="Nowrousian M."/>
            <person name="Sun S."/>
            <person name="Cuomo C.A."/>
            <person name="Heitman J."/>
        </authorList>
    </citation>
    <scope>NUCLEOTIDE SEQUENCE [LARGE SCALE GENOMIC DNA]</scope>
    <source>
        <strain evidence="3 4">CBS 13917</strain>
    </source>
</reference>
<sequence>MEDDFQSLSKGVFVVPFQPPSDENGAGPSILRSGPLDKLYSTTLRRCEEAYTNYESEKTSEQLDDIADWLERCSAPPLLTISCPVHRLPIAILQNASVSLSSLLPTLGPTTLTLHGRDAPDLTTAVRAVAIGFIGEATLSGRKTGRAGLDEVELWWKGKKDKSPLLLHIQEAQLVASSVLAELMYILTLHPDLPIRLLLSVPSTSVFLSSWTHLEPSTIDLCVLQSGRTRRRSGGVKAILKGSRDVPLKVSEDLEEDIINDEDLLGGGSMAAMKALKWLLLHHSINSSLATLAEKTQTPEQLQKVQAWVNAVFAHPDDSSLPGRSLFTLGSNRDLASVTNPAPRTSILHALSNSASYVELSAVSADEAGLDRTPLPNSKKNSRSASKGNTDEGQALQSSTTDGYRQPKRAKLAAASDEDIPHLHEEDLKELEMLFEIWRASGRSVNLWDWLEGFRGSMGQDEDEGKAHPRAEAQEDNGNKRKEDENGDIDMGAEEDVSSRATGGPDDGNDVAGQPNSTFKPKEHDEENEARLHAIFIRFVEEARMMGLVRARGKGRRADEVVKGVGLV</sequence>
<evidence type="ECO:0000256" key="1">
    <source>
        <dbReference type="SAM" id="MobiDB-lite"/>
    </source>
</evidence>
<feature type="compositionally biased region" description="Basic and acidic residues" evidence="1">
    <location>
        <begin position="465"/>
        <end position="484"/>
    </location>
</feature>
<dbReference type="EMBL" id="JBCAWK010000003">
    <property type="protein sequence ID" value="KAK8864480.1"/>
    <property type="molecule type" value="Genomic_DNA"/>
</dbReference>
<dbReference type="AlphaFoldDB" id="A0AAW0Z311"/>
<dbReference type="PANTHER" id="PTHR12748:SF0">
    <property type="entry name" value="ORIGIN RECOGNITION COMPLEX SUBUNIT 3"/>
    <property type="match status" value="1"/>
</dbReference>
<dbReference type="GO" id="GO:0031261">
    <property type="term" value="C:DNA replication preinitiation complex"/>
    <property type="evidence" value="ECO:0007669"/>
    <property type="project" value="TreeGrafter"/>
</dbReference>
<dbReference type="Pfam" id="PF18137">
    <property type="entry name" value="WHD_ORC"/>
    <property type="match status" value="1"/>
</dbReference>
<feature type="region of interest" description="Disordered" evidence="1">
    <location>
        <begin position="458"/>
        <end position="527"/>
    </location>
</feature>
<gene>
    <name evidence="3" type="ORF">IAR55_001730</name>
</gene>
<dbReference type="GeneID" id="92178989"/>
<feature type="compositionally biased region" description="Polar residues" evidence="1">
    <location>
        <begin position="375"/>
        <end position="403"/>
    </location>
</feature>
<comment type="caution">
    <text evidence="3">The sequence shown here is derived from an EMBL/GenBank/DDBJ whole genome shotgun (WGS) entry which is preliminary data.</text>
</comment>
<keyword evidence="4" id="KW-1185">Reference proteome</keyword>
<protein>
    <recommendedName>
        <fullName evidence="2">Origin recognition complex subunit 3 winged helix C-terminal domain-containing protein</fullName>
    </recommendedName>
</protein>
<dbReference type="InterPro" id="IPR040855">
    <property type="entry name" value="ORC_WH_C"/>
</dbReference>
<feature type="region of interest" description="Disordered" evidence="1">
    <location>
        <begin position="369"/>
        <end position="418"/>
    </location>
</feature>
<dbReference type="RefSeq" id="XP_066804776.1">
    <property type="nucleotide sequence ID" value="XM_066944853.1"/>
</dbReference>
<dbReference type="GO" id="GO:0003688">
    <property type="term" value="F:DNA replication origin binding"/>
    <property type="evidence" value="ECO:0007669"/>
    <property type="project" value="TreeGrafter"/>
</dbReference>
<name>A0AAW0Z311_9TREE</name>
<dbReference type="PANTHER" id="PTHR12748">
    <property type="entry name" value="ORIGIN RECOGNITION COMPLEX SUBUNIT 3"/>
    <property type="match status" value="1"/>
</dbReference>
<organism evidence="3 4">
    <name type="scientific">Kwoniella newhampshirensis</name>
    <dbReference type="NCBI Taxonomy" id="1651941"/>
    <lineage>
        <taxon>Eukaryota</taxon>
        <taxon>Fungi</taxon>
        <taxon>Dikarya</taxon>
        <taxon>Basidiomycota</taxon>
        <taxon>Agaricomycotina</taxon>
        <taxon>Tremellomycetes</taxon>
        <taxon>Tremellales</taxon>
        <taxon>Cryptococcaceae</taxon>
        <taxon>Kwoniella</taxon>
    </lineage>
</organism>
<dbReference type="GO" id="GO:0005656">
    <property type="term" value="C:nuclear pre-replicative complex"/>
    <property type="evidence" value="ECO:0007669"/>
    <property type="project" value="TreeGrafter"/>
</dbReference>
<dbReference type="Proteomes" id="UP001388673">
    <property type="component" value="Unassembled WGS sequence"/>
</dbReference>
<dbReference type="KEGG" id="kne:92178989"/>
<feature type="compositionally biased region" description="Acidic residues" evidence="1">
    <location>
        <begin position="485"/>
        <end position="496"/>
    </location>
</feature>
<evidence type="ECO:0000313" key="3">
    <source>
        <dbReference type="EMBL" id="KAK8864480.1"/>
    </source>
</evidence>
<evidence type="ECO:0000313" key="4">
    <source>
        <dbReference type="Proteomes" id="UP001388673"/>
    </source>
</evidence>
<evidence type="ECO:0000259" key="2">
    <source>
        <dbReference type="Pfam" id="PF18137"/>
    </source>
</evidence>
<accession>A0AAW0Z311</accession>
<dbReference type="GO" id="GO:0006270">
    <property type="term" value="P:DNA replication initiation"/>
    <property type="evidence" value="ECO:0007669"/>
    <property type="project" value="TreeGrafter"/>
</dbReference>
<feature type="domain" description="Origin recognition complex subunit 3 winged helix C-terminal" evidence="2">
    <location>
        <begin position="401"/>
        <end position="563"/>
    </location>
</feature>
<dbReference type="InterPro" id="IPR020795">
    <property type="entry name" value="ORC3"/>
</dbReference>
<proteinExistence type="predicted"/>